<comment type="caution">
    <text evidence="1">The sequence shown here is derived from an EMBL/GenBank/DDBJ whole genome shotgun (WGS) entry which is preliminary data.</text>
</comment>
<gene>
    <name evidence="1" type="ORF">EPR50_G00174850</name>
</gene>
<reference evidence="1 2" key="1">
    <citation type="submission" date="2019-01" db="EMBL/GenBank/DDBJ databases">
        <title>A chromosome-scale genome assembly of the yellow perch, Perca flavescens.</title>
        <authorList>
            <person name="Feron R."/>
            <person name="Morvezen R."/>
            <person name="Bestin A."/>
            <person name="Haffray P."/>
            <person name="Klopp C."/>
            <person name="Zahm M."/>
            <person name="Cabau C."/>
            <person name="Roques C."/>
            <person name="Donnadieu C."/>
            <person name="Bouchez O."/>
            <person name="Christie M."/>
            <person name="Larson W."/>
            <person name="Guiguen Y."/>
        </authorList>
    </citation>
    <scope>NUCLEOTIDE SEQUENCE [LARGE SCALE GENOMIC DNA]</scope>
    <source>
        <strain evidence="1">YP-PL-M2</strain>
        <tissue evidence="1">Blood</tissue>
    </source>
</reference>
<protein>
    <submittedName>
        <fullName evidence="1">Uncharacterized protein</fullName>
    </submittedName>
</protein>
<sequence>MTILPYLEGQAGLKGKPRQKLPKPLSDHNFHWCGLRHDNHEGPSVPSPCGKYYPLTCPLPNGGIIALRHVPGSLGQHQCRQLSLQRWLNSFHVDAKWHRHRKLRVSQQCFLGLATWRGIPMDSAPSR</sequence>
<dbReference type="Proteomes" id="UP000295070">
    <property type="component" value="Chromosome 17"/>
</dbReference>
<organism evidence="1 2">
    <name type="scientific">Perca flavescens</name>
    <name type="common">American yellow perch</name>
    <name type="synonym">Morone flavescens</name>
    <dbReference type="NCBI Taxonomy" id="8167"/>
    <lineage>
        <taxon>Eukaryota</taxon>
        <taxon>Metazoa</taxon>
        <taxon>Chordata</taxon>
        <taxon>Craniata</taxon>
        <taxon>Vertebrata</taxon>
        <taxon>Euteleostomi</taxon>
        <taxon>Actinopterygii</taxon>
        <taxon>Neopterygii</taxon>
        <taxon>Teleostei</taxon>
        <taxon>Neoteleostei</taxon>
        <taxon>Acanthomorphata</taxon>
        <taxon>Eupercaria</taxon>
        <taxon>Perciformes</taxon>
        <taxon>Percoidei</taxon>
        <taxon>Percidae</taxon>
        <taxon>Percinae</taxon>
        <taxon>Perca</taxon>
    </lineage>
</organism>
<proteinExistence type="predicted"/>
<name>A0A484CAI3_PERFV</name>
<accession>A0A484CAI3</accession>
<keyword evidence="2" id="KW-1185">Reference proteome</keyword>
<evidence type="ECO:0000313" key="2">
    <source>
        <dbReference type="Proteomes" id="UP000295070"/>
    </source>
</evidence>
<dbReference type="EMBL" id="SCKG01000017">
    <property type="protein sequence ID" value="TDH00919.1"/>
    <property type="molecule type" value="Genomic_DNA"/>
</dbReference>
<dbReference type="AlphaFoldDB" id="A0A484CAI3"/>
<evidence type="ECO:0000313" key="1">
    <source>
        <dbReference type="EMBL" id="TDH00919.1"/>
    </source>
</evidence>